<proteinExistence type="predicted"/>
<feature type="compositionally biased region" description="Basic and acidic residues" evidence="1">
    <location>
        <begin position="74"/>
        <end position="92"/>
    </location>
</feature>
<evidence type="ECO:0000256" key="1">
    <source>
        <dbReference type="SAM" id="MobiDB-lite"/>
    </source>
</evidence>
<dbReference type="AlphaFoldDB" id="A0A319F125"/>
<sequence length="219" mass="24078">MAFSIKEPLMRFRSPASLLGKGSIEVAFIKRQLPASFSRQCCRCRSRSPLICARSTRLSVGGWGSTVVPATENLDTRDAEQSTRRRARDEGQLSHGLSIEAKTAVCYTPMMGSHREESRKSLNPTTLKGSAGLLTAESPFATGLHMFRSSGDGIAWLAWQACYPAALFDVMPGMQEKASRDHSMHDAVFSALHWAENCAASRGLALARWKSSWRRAIEA</sequence>
<dbReference type="VEuPathDB" id="FungiDB:BO71DRAFT_426375"/>
<name>A0A319F125_9EURO</name>
<feature type="region of interest" description="Disordered" evidence="1">
    <location>
        <begin position="71"/>
        <end position="93"/>
    </location>
</feature>
<organism evidence="2 3">
    <name type="scientific">Aspergillus ellipticus CBS 707.79</name>
    <dbReference type="NCBI Taxonomy" id="1448320"/>
    <lineage>
        <taxon>Eukaryota</taxon>
        <taxon>Fungi</taxon>
        <taxon>Dikarya</taxon>
        <taxon>Ascomycota</taxon>
        <taxon>Pezizomycotina</taxon>
        <taxon>Eurotiomycetes</taxon>
        <taxon>Eurotiomycetidae</taxon>
        <taxon>Eurotiales</taxon>
        <taxon>Aspergillaceae</taxon>
        <taxon>Aspergillus</taxon>
        <taxon>Aspergillus subgen. Circumdati</taxon>
    </lineage>
</organism>
<keyword evidence="3" id="KW-1185">Reference proteome</keyword>
<reference evidence="2 3" key="1">
    <citation type="submission" date="2018-02" db="EMBL/GenBank/DDBJ databases">
        <title>The genomes of Aspergillus section Nigri reveals drivers in fungal speciation.</title>
        <authorList>
            <consortium name="DOE Joint Genome Institute"/>
            <person name="Vesth T.C."/>
            <person name="Nybo J."/>
            <person name="Theobald S."/>
            <person name="Brandl J."/>
            <person name="Frisvad J.C."/>
            <person name="Nielsen K.F."/>
            <person name="Lyhne E.K."/>
            <person name="Kogle M.E."/>
            <person name="Kuo A."/>
            <person name="Riley R."/>
            <person name="Clum A."/>
            <person name="Nolan M."/>
            <person name="Lipzen A."/>
            <person name="Salamov A."/>
            <person name="Henrissat B."/>
            <person name="Wiebenga A."/>
            <person name="De vries R.P."/>
            <person name="Grigoriev I.V."/>
            <person name="Mortensen U.H."/>
            <person name="Andersen M.R."/>
            <person name="Baker S.E."/>
        </authorList>
    </citation>
    <scope>NUCLEOTIDE SEQUENCE [LARGE SCALE GENOMIC DNA]</scope>
    <source>
        <strain evidence="2 3">CBS 707.79</strain>
    </source>
</reference>
<gene>
    <name evidence="2" type="ORF">BO71DRAFT_426375</name>
</gene>
<dbReference type="Proteomes" id="UP000247810">
    <property type="component" value="Unassembled WGS sequence"/>
</dbReference>
<protein>
    <submittedName>
        <fullName evidence="2">Uncharacterized protein</fullName>
    </submittedName>
</protein>
<evidence type="ECO:0000313" key="2">
    <source>
        <dbReference type="EMBL" id="PYH98232.1"/>
    </source>
</evidence>
<evidence type="ECO:0000313" key="3">
    <source>
        <dbReference type="Proteomes" id="UP000247810"/>
    </source>
</evidence>
<accession>A0A319F125</accession>
<dbReference type="EMBL" id="KZ825814">
    <property type="protein sequence ID" value="PYH98232.1"/>
    <property type="molecule type" value="Genomic_DNA"/>
</dbReference>